<keyword evidence="3" id="KW-1185">Reference proteome</keyword>
<proteinExistence type="predicted"/>
<feature type="transmembrane region" description="Helical" evidence="1">
    <location>
        <begin position="12"/>
        <end position="33"/>
    </location>
</feature>
<comment type="caution">
    <text evidence="2">The sequence shown here is derived from an EMBL/GenBank/DDBJ whole genome shotgun (WGS) entry which is preliminary data.</text>
</comment>
<dbReference type="EMBL" id="CACSLK010027832">
    <property type="protein sequence ID" value="CAA0831391.1"/>
    <property type="molecule type" value="Genomic_DNA"/>
</dbReference>
<evidence type="ECO:0000256" key="1">
    <source>
        <dbReference type="SAM" id="Phobius"/>
    </source>
</evidence>
<keyword evidence="1" id="KW-0472">Membrane</keyword>
<evidence type="ECO:0000313" key="3">
    <source>
        <dbReference type="Proteomes" id="UP001153555"/>
    </source>
</evidence>
<accession>A0A9N7NLM5</accession>
<evidence type="ECO:0000313" key="2">
    <source>
        <dbReference type="EMBL" id="CAA0831391.1"/>
    </source>
</evidence>
<organism evidence="2 3">
    <name type="scientific">Striga hermonthica</name>
    <name type="common">Purple witchweed</name>
    <name type="synonym">Buchnera hermonthica</name>
    <dbReference type="NCBI Taxonomy" id="68872"/>
    <lineage>
        <taxon>Eukaryota</taxon>
        <taxon>Viridiplantae</taxon>
        <taxon>Streptophyta</taxon>
        <taxon>Embryophyta</taxon>
        <taxon>Tracheophyta</taxon>
        <taxon>Spermatophyta</taxon>
        <taxon>Magnoliopsida</taxon>
        <taxon>eudicotyledons</taxon>
        <taxon>Gunneridae</taxon>
        <taxon>Pentapetalae</taxon>
        <taxon>asterids</taxon>
        <taxon>lamiids</taxon>
        <taxon>Lamiales</taxon>
        <taxon>Orobanchaceae</taxon>
        <taxon>Buchnereae</taxon>
        <taxon>Striga</taxon>
    </lineage>
</organism>
<keyword evidence="1" id="KW-0812">Transmembrane</keyword>
<dbReference type="AlphaFoldDB" id="A0A9N7NLM5"/>
<keyword evidence="1" id="KW-1133">Transmembrane helix</keyword>
<name>A0A9N7NLM5_STRHE</name>
<sequence length="140" mass="15700">MLCQMSKICEDGAFASLFLFTYAMMLVGSSSLIEFPLLTGFYSIGCGPDPWWGWGRRWVDGEKGSVLRLLVCGWLFGEEFGHLRYQVAACLSLWINSFLHFHNFHTTTPKVLSQFSSPTSDFGKRFEATHGPICCAKKAA</sequence>
<dbReference type="OrthoDB" id="2686308at2759"/>
<dbReference type="Proteomes" id="UP001153555">
    <property type="component" value="Unassembled WGS sequence"/>
</dbReference>
<gene>
    <name evidence="2" type="ORF">SHERM_26740</name>
</gene>
<protein>
    <submittedName>
        <fullName evidence="2">NADH dehydrogenase 5B</fullName>
    </submittedName>
</protein>
<reference evidence="2" key="1">
    <citation type="submission" date="2019-12" db="EMBL/GenBank/DDBJ databases">
        <authorList>
            <person name="Scholes J."/>
        </authorList>
    </citation>
    <scope>NUCLEOTIDE SEQUENCE</scope>
</reference>